<dbReference type="RefSeq" id="WP_213099070.1">
    <property type="nucleotide sequence ID" value="NZ_JAGYPN010000003.1"/>
</dbReference>
<reference evidence="1 2" key="1">
    <citation type="submission" date="2021-05" db="EMBL/GenBank/DDBJ databases">
        <title>Novel Bacillus species.</title>
        <authorList>
            <person name="Liu G."/>
        </authorList>
    </citation>
    <scope>NUCLEOTIDE SEQUENCE [LARGE SCALE GENOMIC DNA]</scope>
    <source>
        <strain evidence="1 2">FJAT-49682</strain>
    </source>
</reference>
<evidence type="ECO:0000313" key="1">
    <source>
        <dbReference type="EMBL" id="MBS4224014.1"/>
    </source>
</evidence>
<dbReference type="Proteomes" id="UP000676456">
    <property type="component" value="Unassembled WGS sequence"/>
</dbReference>
<comment type="caution">
    <text evidence="1">The sequence shown here is derived from an EMBL/GenBank/DDBJ whole genome shotgun (WGS) entry which is preliminary data.</text>
</comment>
<dbReference type="EMBL" id="JAGYPN010000003">
    <property type="protein sequence ID" value="MBS4224014.1"/>
    <property type="molecule type" value="Genomic_DNA"/>
</dbReference>
<sequence>MSSRRELEHTVSGFQSLKKRIDYLLKQAENHNVDFYDHLKRQPQSKPHYIVNTLIGAEGTKTPAGDAR</sequence>
<keyword evidence="2" id="KW-1185">Reference proteome</keyword>
<evidence type="ECO:0000313" key="2">
    <source>
        <dbReference type="Proteomes" id="UP000676456"/>
    </source>
</evidence>
<gene>
    <name evidence="1" type="ORF">KHA91_14825</name>
</gene>
<accession>A0A942UU74</accession>
<protein>
    <submittedName>
        <fullName evidence="1">Uncharacterized protein</fullName>
    </submittedName>
</protein>
<name>A0A942UU74_9BACI</name>
<proteinExistence type="predicted"/>
<organism evidence="1 2">
    <name type="scientific">Lederbergia citrea</name>
    <dbReference type="NCBI Taxonomy" id="2833581"/>
    <lineage>
        <taxon>Bacteria</taxon>
        <taxon>Bacillati</taxon>
        <taxon>Bacillota</taxon>
        <taxon>Bacilli</taxon>
        <taxon>Bacillales</taxon>
        <taxon>Bacillaceae</taxon>
        <taxon>Lederbergia</taxon>
    </lineage>
</organism>
<dbReference type="AlphaFoldDB" id="A0A942UU74"/>